<accession>A0A1C7M6X4</accession>
<dbReference type="EMBL" id="LUGG01000013">
    <property type="protein sequence ID" value="OBZ70784.1"/>
    <property type="molecule type" value="Genomic_DNA"/>
</dbReference>
<protein>
    <submittedName>
        <fullName evidence="1">Uncharacterized protein</fullName>
    </submittedName>
</protein>
<organism evidence="1 2">
    <name type="scientific">Grifola frondosa</name>
    <name type="common">Maitake</name>
    <name type="synonym">Polyporus frondosus</name>
    <dbReference type="NCBI Taxonomy" id="5627"/>
    <lineage>
        <taxon>Eukaryota</taxon>
        <taxon>Fungi</taxon>
        <taxon>Dikarya</taxon>
        <taxon>Basidiomycota</taxon>
        <taxon>Agaricomycotina</taxon>
        <taxon>Agaricomycetes</taxon>
        <taxon>Polyporales</taxon>
        <taxon>Grifolaceae</taxon>
        <taxon>Grifola</taxon>
    </lineage>
</organism>
<comment type="caution">
    <text evidence="1">The sequence shown here is derived from an EMBL/GenBank/DDBJ whole genome shotgun (WGS) entry which is preliminary data.</text>
</comment>
<evidence type="ECO:0000313" key="1">
    <source>
        <dbReference type="EMBL" id="OBZ70784.1"/>
    </source>
</evidence>
<keyword evidence="2" id="KW-1185">Reference proteome</keyword>
<name>A0A1C7M6X4_GRIFR</name>
<evidence type="ECO:0000313" key="2">
    <source>
        <dbReference type="Proteomes" id="UP000092993"/>
    </source>
</evidence>
<gene>
    <name evidence="1" type="ORF">A0H81_09436</name>
</gene>
<dbReference type="Proteomes" id="UP000092993">
    <property type="component" value="Unassembled WGS sequence"/>
</dbReference>
<dbReference type="AlphaFoldDB" id="A0A1C7M6X4"/>
<reference evidence="1 2" key="1">
    <citation type="submission" date="2016-03" db="EMBL/GenBank/DDBJ databases">
        <title>Whole genome sequencing of Grifola frondosa 9006-11.</title>
        <authorList>
            <person name="Min B."/>
            <person name="Park H."/>
            <person name="Kim J.-G."/>
            <person name="Cho H."/>
            <person name="Oh Y.-L."/>
            <person name="Kong W.-S."/>
            <person name="Choi I.-G."/>
        </authorList>
    </citation>
    <scope>NUCLEOTIDE SEQUENCE [LARGE SCALE GENOMIC DNA]</scope>
    <source>
        <strain evidence="1 2">9006-11</strain>
    </source>
</reference>
<sequence>MIMHHTSRESTRERCKASGLRQQKIASGRLKVSEVIAASLDPNYRCPGPLLFHDRTSVLRSSYSLPIFEGNDAITCTDALLARYAILWGRRRSHCGPRAISANDSPRPFVGLAAITAIDTSDFFPLSQKPHKIVNFFPNTLSAESENFLQTQAHSARA</sequence>
<proteinExistence type="predicted"/>